<dbReference type="Proteomes" id="UP000327148">
    <property type="component" value="Unassembled WGS sequence"/>
</dbReference>
<dbReference type="PANTHER" id="PTHR36529">
    <property type="entry name" value="SLL1095 PROTEIN"/>
    <property type="match status" value="1"/>
</dbReference>
<dbReference type="Pfam" id="PF09837">
    <property type="entry name" value="DUF2064"/>
    <property type="match status" value="1"/>
</dbReference>
<dbReference type="Pfam" id="PF01636">
    <property type="entry name" value="APH"/>
    <property type="match status" value="1"/>
</dbReference>
<comment type="caution">
    <text evidence="2">The sequence shown here is derived from an EMBL/GenBank/DDBJ whole genome shotgun (WGS) entry which is preliminary data.</text>
</comment>
<dbReference type="RefSeq" id="WP_070430449.1">
    <property type="nucleotide sequence ID" value="NZ_VYWO01000002.1"/>
</dbReference>
<organism evidence="2 3">
    <name type="scientific">Aerococcus sanguinicola</name>
    <dbReference type="NCBI Taxonomy" id="119206"/>
    <lineage>
        <taxon>Bacteria</taxon>
        <taxon>Bacillati</taxon>
        <taxon>Bacillota</taxon>
        <taxon>Bacilli</taxon>
        <taxon>Lactobacillales</taxon>
        <taxon>Aerococcaceae</taxon>
        <taxon>Aerococcus</taxon>
    </lineage>
</organism>
<dbReference type="NCBIfam" id="TIGR04282">
    <property type="entry name" value="glyco_like_cofC"/>
    <property type="match status" value="1"/>
</dbReference>
<accession>A0A5N1GM19</accession>
<evidence type="ECO:0000313" key="3">
    <source>
        <dbReference type="Proteomes" id="UP000327148"/>
    </source>
</evidence>
<dbReference type="SUPFAM" id="SSF53448">
    <property type="entry name" value="Nucleotide-diphospho-sugar transferases"/>
    <property type="match status" value="1"/>
</dbReference>
<dbReference type="SUPFAM" id="SSF56112">
    <property type="entry name" value="Protein kinase-like (PK-like)"/>
    <property type="match status" value="1"/>
</dbReference>
<dbReference type="InterPro" id="IPR018641">
    <property type="entry name" value="Trfase_1_rSAM/seldom-assoc"/>
</dbReference>
<reference evidence="2 3" key="1">
    <citation type="submission" date="2019-09" db="EMBL/GenBank/DDBJ databases">
        <title>Draft genome sequence assemblies of isolates from the urinary tract.</title>
        <authorList>
            <person name="Mores C.R."/>
            <person name="Putonti C."/>
            <person name="Wolfe A.J."/>
        </authorList>
    </citation>
    <scope>NUCLEOTIDE SEQUENCE [LARGE SCALE GENOMIC DNA]</scope>
    <source>
        <strain evidence="2 3">UMB623</strain>
    </source>
</reference>
<evidence type="ECO:0000313" key="2">
    <source>
        <dbReference type="EMBL" id="KAA9301289.1"/>
    </source>
</evidence>
<gene>
    <name evidence="2" type="ORF">F6I03_05315</name>
</gene>
<dbReference type="InterPro" id="IPR002575">
    <property type="entry name" value="Aminoglycoside_PTrfase"/>
</dbReference>
<protein>
    <submittedName>
        <fullName evidence="2">DUF2064 domain-containing protein</fullName>
    </submittedName>
</protein>
<dbReference type="InterPro" id="IPR011009">
    <property type="entry name" value="Kinase-like_dom_sf"/>
</dbReference>
<name>A0A5N1GM19_9LACT</name>
<dbReference type="Gene3D" id="3.90.550.10">
    <property type="entry name" value="Spore Coat Polysaccharide Biosynthesis Protein SpsA, Chain A"/>
    <property type="match status" value="1"/>
</dbReference>
<dbReference type="OrthoDB" id="3171511at2"/>
<dbReference type="PANTHER" id="PTHR36529:SF1">
    <property type="entry name" value="GLYCOSYLTRANSFERASE"/>
    <property type="match status" value="1"/>
</dbReference>
<dbReference type="EMBL" id="VYWO01000002">
    <property type="protein sequence ID" value="KAA9301289.1"/>
    <property type="molecule type" value="Genomic_DNA"/>
</dbReference>
<dbReference type="InterPro" id="IPR029044">
    <property type="entry name" value="Nucleotide-diphossugar_trans"/>
</dbReference>
<sequence length="502" mass="56714">MKKLLIIMTRLPLKGETKSRLADFLDPEHIQRLSLFLLEENYRRAKASQADLCFWVTAKQAGYQLDDFLDLDQEPVFWQEGGDLGLRMSQAIQAAFDQGYDQVGLMGSDLYDLTTEAINQAFTYLDSCDLVLAPSQDGGYGLIAMSDFYPDLFDLAAYGQPSVLAATLSQAEKQDLDYKLLDPIRDIDDKEDIAVVLTGDSEAKFLAQGEYNANFIFDQETKLLRIALGSQLHLDQQIQYEYGALKALENSGVTPKALSLCDYHPLLGAGYLVEEFLPGRQLDYSQDSLLAAALLAQIHKQDPKPASHLIYAGQPFAVMFEEFESMFAHYRAWSGRSEDVVSRIQKLLDQLKAYDHTAPLANPCIINTELNASNFLINPQGQSYVIDWEKPLIGEREQDLGHFLAPTTTLWKTDYLYDDQALEDFIQAYDAHSDIGVDRAKLDQYLVFTCLRGLTWCAMAYVQYNEAGKLARDEDTYRVISRFLSPDFIQMIEAYIAKRLAS</sequence>
<dbReference type="AlphaFoldDB" id="A0A5N1GM19"/>
<dbReference type="Gene3D" id="3.90.1200.10">
    <property type="match status" value="1"/>
</dbReference>
<evidence type="ECO:0000259" key="1">
    <source>
        <dbReference type="Pfam" id="PF01636"/>
    </source>
</evidence>
<proteinExistence type="predicted"/>
<feature type="domain" description="Aminoglycoside phosphotransferase" evidence="1">
    <location>
        <begin position="203"/>
        <end position="430"/>
    </location>
</feature>